<dbReference type="AlphaFoldDB" id="A0A4U1BVW9"/>
<dbReference type="GO" id="GO:0010181">
    <property type="term" value="F:FMN binding"/>
    <property type="evidence" value="ECO:0007669"/>
    <property type="project" value="InterPro"/>
</dbReference>
<evidence type="ECO:0000259" key="1">
    <source>
        <dbReference type="Pfam" id="PF12766"/>
    </source>
</evidence>
<dbReference type="SUPFAM" id="SSF50475">
    <property type="entry name" value="FMN-binding split barrel"/>
    <property type="match status" value="1"/>
</dbReference>
<dbReference type="OrthoDB" id="1493996at2"/>
<accession>A0A4U1BVW9</accession>
<dbReference type="Gene3D" id="2.30.110.10">
    <property type="entry name" value="Electron Transport, Fmn-binding Protein, Chain A"/>
    <property type="match status" value="1"/>
</dbReference>
<evidence type="ECO:0000313" key="3">
    <source>
        <dbReference type="Proteomes" id="UP000308181"/>
    </source>
</evidence>
<comment type="caution">
    <text evidence="2">The sequence shown here is derived from an EMBL/GenBank/DDBJ whole genome shotgun (WGS) entry which is preliminary data.</text>
</comment>
<protein>
    <submittedName>
        <fullName evidence="2">Pyridoxamine 5'-phosphate oxidase</fullName>
    </submittedName>
</protein>
<keyword evidence="3" id="KW-1185">Reference proteome</keyword>
<proteinExistence type="predicted"/>
<reference evidence="2 3" key="1">
    <citation type="submission" date="2019-04" db="EMBL/GenBank/DDBJ databases">
        <title>Pedobacter sp. AR-3-17 sp. nov., isolated from Arctic soil.</title>
        <authorList>
            <person name="Dahal R.H."/>
            <person name="Kim D.-U."/>
        </authorList>
    </citation>
    <scope>NUCLEOTIDE SEQUENCE [LARGE SCALE GENOMIC DNA]</scope>
    <source>
        <strain evidence="2 3">AR-3-17</strain>
    </source>
</reference>
<name>A0A4U1BVW9_9SPHI</name>
<organism evidence="2 3">
    <name type="scientific">Pedobacter cryophilus</name>
    <dbReference type="NCBI Taxonomy" id="2571271"/>
    <lineage>
        <taxon>Bacteria</taxon>
        <taxon>Pseudomonadati</taxon>
        <taxon>Bacteroidota</taxon>
        <taxon>Sphingobacteriia</taxon>
        <taxon>Sphingobacteriales</taxon>
        <taxon>Sphingobacteriaceae</taxon>
        <taxon>Pedobacter</taxon>
    </lineage>
</organism>
<evidence type="ECO:0000313" key="2">
    <source>
        <dbReference type="EMBL" id="TKB96367.1"/>
    </source>
</evidence>
<dbReference type="Proteomes" id="UP000308181">
    <property type="component" value="Unassembled WGS sequence"/>
</dbReference>
<sequence>MQNTVIINDIPYNLDGILADCWHRLINGVKSSKHPFHCPTLGTVNNDEVELRTVVLRKIIPAERTLIFHSDERSPKIDQIRKNNKISWLFYDEKSRIQIRLKAKATIHHLDDIALSRWKDSRLESRRCYLVTPAPSVLIDFPEDGLPKNLEVKDLTEENVAEGFQNFVVVKTKVTSIDWLFLNHVGHRRAQFLYEENEVKKEWMLP</sequence>
<dbReference type="InterPro" id="IPR012349">
    <property type="entry name" value="Split_barrel_FMN-bd"/>
</dbReference>
<dbReference type="InterPro" id="IPR024624">
    <property type="entry name" value="Pyridox_Oxase_Alr4036_FMN-bd"/>
</dbReference>
<dbReference type="EMBL" id="SWBP01000005">
    <property type="protein sequence ID" value="TKB96367.1"/>
    <property type="molecule type" value="Genomic_DNA"/>
</dbReference>
<feature type="domain" description="Pyridoxamine 5'-phosphate oxidase Alr4036 family FMN-binding" evidence="1">
    <location>
        <begin position="22"/>
        <end position="108"/>
    </location>
</feature>
<dbReference type="Pfam" id="PF12766">
    <property type="entry name" value="Pyridox_oxase_2"/>
    <property type="match status" value="1"/>
</dbReference>
<gene>
    <name evidence="2" type="ORF">FA046_14405</name>
</gene>
<dbReference type="RefSeq" id="WP_136827236.1">
    <property type="nucleotide sequence ID" value="NZ_SWBP01000005.1"/>
</dbReference>